<proteinExistence type="predicted"/>
<feature type="transmembrane region" description="Helical" evidence="2">
    <location>
        <begin position="362"/>
        <end position="382"/>
    </location>
</feature>
<evidence type="ECO:0000313" key="3">
    <source>
        <dbReference type="EMBL" id="KAI7837721.1"/>
    </source>
</evidence>
<feature type="transmembrane region" description="Helical" evidence="2">
    <location>
        <begin position="388"/>
        <end position="406"/>
    </location>
</feature>
<evidence type="ECO:0000256" key="1">
    <source>
        <dbReference type="SAM" id="MobiDB-lite"/>
    </source>
</evidence>
<gene>
    <name evidence="3" type="ORF">COHA_008443</name>
</gene>
<organism evidence="3 4">
    <name type="scientific">Chlorella ohadii</name>
    <dbReference type="NCBI Taxonomy" id="2649997"/>
    <lineage>
        <taxon>Eukaryota</taxon>
        <taxon>Viridiplantae</taxon>
        <taxon>Chlorophyta</taxon>
        <taxon>core chlorophytes</taxon>
        <taxon>Trebouxiophyceae</taxon>
        <taxon>Chlorellales</taxon>
        <taxon>Chlorellaceae</taxon>
        <taxon>Chlorella clade</taxon>
        <taxon>Chlorella</taxon>
    </lineage>
</organism>
<keyword evidence="2" id="KW-0472">Membrane</keyword>
<protein>
    <submittedName>
        <fullName evidence="3">Uncharacterized protein</fullName>
    </submittedName>
</protein>
<name>A0AAD5DK88_9CHLO</name>
<dbReference type="AlphaFoldDB" id="A0AAD5DK88"/>
<keyword evidence="2" id="KW-0812">Transmembrane</keyword>
<keyword evidence="4" id="KW-1185">Reference proteome</keyword>
<accession>A0AAD5DK88</accession>
<dbReference type="EMBL" id="JADXDR010000144">
    <property type="protein sequence ID" value="KAI7837721.1"/>
    <property type="molecule type" value="Genomic_DNA"/>
</dbReference>
<dbReference type="Proteomes" id="UP001205105">
    <property type="component" value="Unassembled WGS sequence"/>
</dbReference>
<comment type="caution">
    <text evidence="3">The sequence shown here is derived from an EMBL/GenBank/DDBJ whole genome shotgun (WGS) entry which is preliminary data.</text>
</comment>
<reference evidence="3" key="1">
    <citation type="submission" date="2020-11" db="EMBL/GenBank/DDBJ databases">
        <title>Chlorella ohadii genome sequencing and assembly.</title>
        <authorList>
            <person name="Murik O."/>
            <person name="Treves H."/>
            <person name="Kedem I."/>
            <person name="Shotland Y."/>
            <person name="Kaplan A."/>
        </authorList>
    </citation>
    <scope>NUCLEOTIDE SEQUENCE</scope>
    <source>
        <strain evidence="3">1</strain>
    </source>
</reference>
<feature type="transmembrane region" description="Helical" evidence="2">
    <location>
        <begin position="512"/>
        <end position="530"/>
    </location>
</feature>
<keyword evidence="2" id="KW-1133">Transmembrane helix</keyword>
<feature type="transmembrane region" description="Helical" evidence="2">
    <location>
        <begin position="418"/>
        <end position="438"/>
    </location>
</feature>
<feature type="region of interest" description="Disordered" evidence="1">
    <location>
        <begin position="220"/>
        <end position="282"/>
    </location>
</feature>
<sequence>MEPPAALRPADKLQLLADGMALDFSQSLASAQCSQVLRALLPGLEYLSICVSNPAQDGTIVASANCATEGPTTLHLHDPQACAAGVALARRQPLQASLLNGAADTAAAAWSDVQLMLAQAPAVTHLLCIPFGTGGSSEQAGPACQHHAGSLGSGAGALLFGFAAAPQLDERRKAALAVLAQCLPAPMARLSGDTLAFVNFATGSSQRCSCCCSADEQEEEEEEQPAVPCREDRFSGGGGSTGASQALRVPGAEAGAAGDEGIAPSSGAGPSSTPWWDDPAPSKGAAKAAAAAAVQAQAELQQRLSQDCALREFRFGKPLLAAAEAEGEEIVQQSPLTLAFRSGLMESEFGRWVAQHHFKVDILFSFLMMAAFAVICFVRPYRLLDSGSSSWLAGVGIVAPALVALLAKRTYATWRERFIIAVRIYLVIFVNLVNMRAYEAHFPVDRLQQWVTLFMLTGAESLAVTSLGFPIRLQLHLPLQFAALGIASWNLPRMCSECFPTQDPARCVKSSAAMAATFGCLLPTVVLRYIEQRSRALFANQLRAAAAHQA</sequence>
<evidence type="ECO:0000256" key="2">
    <source>
        <dbReference type="SAM" id="Phobius"/>
    </source>
</evidence>
<evidence type="ECO:0000313" key="4">
    <source>
        <dbReference type="Proteomes" id="UP001205105"/>
    </source>
</evidence>
<feature type="compositionally biased region" description="Low complexity" evidence="1">
    <location>
        <begin position="251"/>
        <end position="272"/>
    </location>
</feature>